<comment type="caution">
    <text evidence="1">The sequence shown here is derived from an EMBL/GenBank/DDBJ whole genome shotgun (WGS) entry which is preliminary data.</text>
</comment>
<dbReference type="AlphaFoldDB" id="A0A562V6A4"/>
<dbReference type="Proteomes" id="UP000319449">
    <property type="component" value="Unassembled WGS sequence"/>
</dbReference>
<protein>
    <submittedName>
        <fullName evidence="1">Uncharacterized protein</fullName>
    </submittedName>
</protein>
<proteinExistence type="predicted"/>
<accession>A0A562V6A4</accession>
<reference evidence="1 2" key="1">
    <citation type="submission" date="2019-07" db="EMBL/GenBank/DDBJ databases">
        <title>Genomic Encyclopedia of Archaeal and Bacterial Type Strains, Phase II (KMG-II): from individual species to whole genera.</title>
        <authorList>
            <person name="Goeker M."/>
        </authorList>
    </citation>
    <scope>NUCLEOTIDE SEQUENCE [LARGE SCALE GENOMIC DNA]</scope>
    <source>
        <strain evidence="1 2">ATCC BAA-1139</strain>
    </source>
</reference>
<keyword evidence="2" id="KW-1185">Reference proteome</keyword>
<dbReference type="EMBL" id="VLLN01000040">
    <property type="protein sequence ID" value="TWJ13403.1"/>
    <property type="molecule type" value="Genomic_DNA"/>
</dbReference>
<gene>
    <name evidence="1" type="ORF">JN12_03841</name>
</gene>
<evidence type="ECO:0000313" key="1">
    <source>
        <dbReference type="EMBL" id="TWJ13403.1"/>
    </source>
</evidence>
<name>A0A562V6A4_9BACT</name>
<sequence>MSVCDFRRLNTLTLDSAQNSIRQYCLLPGPWLYQYDRYFETTRTAQPDIRLLELLETVRGSGWGMNRNGQCAHISDEIKSGRISKGNIESFWNKVDLLNKVRLRDLPNANQEQLREIEVTFDNIRTTLRKWHSSSDSLCFLTKVILMFNWGESPAFDTRIRDVLKVRNNISSKDLVTALREIGVWIQKFESKYGMQLDELATNEMNSLDHFMELKPLPLGRSFDMMLFSL</sequence>
<organism evidence="1 2">
    <name type="scientific">Geobacter argillaceus</name>
    <dbReference type="NCBI Taxonomy" id="345631"/>
    <lineage>
        <taxon>Bacteria</taxon>
        <taxon>Pseudomonadati</taxon>
        <taxon>Thermodesulfobacteriota</taxon>
        <taxon>Desulfuromonadia</taxon>
        <taxon>Geobacterales</taxon>
        <taxon>Geobacteraceae</taxon>
        <taxon>Geobacter</taxon>
    </lineage>
</organism>
<evidence type="ECO:0000313" key="2">
    <source>
        <dbReference type="Proteomes" id="UP000319449"/>
    </source>
</evidence>